<organism evidence="4 5">
    <name type="scientific">Aspergillus terreus</name>
    <dbReference type="NCBI Taxonomy" id="33178"/>
    <lineage>
        <taxon>Eukaryota</taxon>
        <taxon>Fungi</taxon>
        <taxon>Dikarya</taxon>
        <taxon>Ascomycota</taxon>
        <taxon>Pezizomycotina</taxon>
        <taxon>Eurotiomycetes</taxon>
        <taxon>Eurotiomycetidae</taxon>
        <taxon>Eurotiales</taxon>
        <taxon>Aspergillaceae</taxon>
        <taxon>Aspergillus</taxon>
        <taxon>Aspergillus subgen. Circumdati</taxon>
    </lineage>
</organism>
<feature type="domain" description="Nephrocystin 3-like N-terminal" evidence="3">
    <location>
        <begin position="358"/>
        <end position="531"/>
    </location>
</feature>
<dbReference type="Gene3D" id="3.40.50.1580">
    <property type="entry name" value="Nucleoside phosphorylase domain"/>
    <property type="match status" value="1"/>
</dbReference>
<dbReference type="SUPFAM" id="SSF53167">
    <property type="entry name" value="Purine and uridine phosphorylases"/>
    <property type="match status" value="1"/>
</dbReference>
<dbReference type="InterPro" id="IPR027417">
    <property type="entry name" value="P-loop_NTPase"/>
</dbReference>
<dbReference type="CDD" id="cd09008">
    <property type="entry name" value="MTAN"/>
    <property type="match status" value="1"/>
</dbReference>
<dbReference type="Pfam" id="PF01048">
    <property type="entry name" value="PNP_UDP_1"/>
    <property type="match status" value="1"/>
</dbReference>
<dbReference type="OrthoDB" id="194358at2759"/>
<reference evidence="4 5" key="1">
    <citation type="submission" date="2020-01" db="EMBL/GenBank/DDBJ databases">
        <title>Aspergillus terreus IFO 6365 whole genome shotgun sequence.</title>
        <authorList>
            <person name="Kanamasa S."/>
            <person name="Takahashi H."/>
        </authorList>
    </citation>
    <scope>NUCLEOTIDE SEQUENCE [LARGE SCALE GENOMIC DNA]</scope>
    <source>
        <strain evidence="4 5">IFO 6365</strain>
    </source>
</reference>
<evidence type="ECO:0000313" key="4">
    <source>
        <dbReference type="EMBL" id="GFF20418.1"/>
    </source>
</evidence>
<evidence type="ECO:0000259" key="2">
    <source>
        <dbReference type="Pfam" id="PF01048"/>
    </source>
</evidence>
<name>A0A5M3ZEN4_ASPTE</name>
<keyword evidence="5" id="KW-1185">Reference proteome</keyword>
<dbReference type="EMBL" id="BLJY01000012">
    <property type="protein sequence ID" value="GFF20418.1"/>
    <property type="molecule type" value="Genomic_DNA"/>
</dbReference>
<gene>
    <name evidence="4" type="ORF">ATEIFO6365_0012017400</name>
</gene>
<dbReference type="SUPFAM" id="SSF52540">
    <property type="entry name" value="P-loop containing nucleoside triphosphate hydrolases"/>
    <property type="match status" value="1"/>
</dbReference>
<proteinExistence type="predicted"/>
<dbReference type="InterPro" id="IPR000845">
    <property type="entry name" value="Nucleoside_phosphorylase_d"/>
</dbReference>
<evidence type="ECO:0000313" key="5">
    <source>
        <dbReference type="Proteomes" id="UP000452235"/>
    </source>
</evidence>
<protein>
    <submittedName>
        <fullName evidence="4">Pfs, NACHT and Ankyrin domain protein</fullName>
    </submittedName>
</protein>
<evidence type="ECO:0000256" key="1">
    <source>
        <dbReference type="ARBA" id="ARBA00022737"/>
    </source>
</evidence>
<dbReference type="InterPro" id="IPR053137">
    <property type="entry name" value="NLR-like"/>
</dbReference>
<feature type="domain" description="Nucleoside phosphorylase" evidence="2">
    <location>
        <begin position="15"/>
        <end position="295"/>
    </location>
</feature>
<sequence>MTTLKRRRPRLEDFTIAWICALPLEYAAAKQSLDDLYEELNEYTTGRIHNHEVVLICLPAGRIGTNAAAFAVARIVSTFPSVKAGLLVGIAGGVPSSKADIRLGDVIISQPEGQYGGVVQYDYGKTITNGFQERTGSLNSPPRILLTAVSKVKSDLSSFRKNISDRLATTNTVWPSPESDILFHSSYNHPQGHSTCFSCDTTMLVEREPRQDKHPLIFFGTIASGNQVIKDGITRDRISSELGGVLCYEMEAAGVMNELPCLVIRGICDYADSHKSKQFQPFAAAIAAACAREILSYVHATLPASQQLPSPDPSESSQSQIQSQDRLTTKEKQSFLAALKFDQIHARHSTIRLAHVKTCQWLPQSEKYQQWLNPNSFGEHHGFLWIKGKPGAGKSTLMKFAFGKAVRQLANATVISFFFNARGDDLEKSVSGMYRSLLFQLLEKIPDLLDVFGLVPKTVLHGEVVQWEMETLKSLFKSAVEKLQDRTLVCYIDALDECDENQIRDMLSFFEQLGDLAVSEGFRLLVCFSSRHYPHIAIGKGLELVLEDQEGHGEDIAAYVHAELRAGRNKQVQKIKQEIIARASGVFLWVVLVVQILNKEHDRGRVHALKKRLSEIPDGLHELLKDILTRDNNNMEDTLLCIQWILYARRPLTREELYFAIIGATETDPSLLEWDQNEITTEDMKRFILDSSKGLAELTRSKRPTVQFIHESVRDFLKDEGFRNLHANVGSVAPGPGNEALKKSCLNYVAIDLSPCVAIPDPLPVAKSEEAKHLREVITKRFPFFRRFPLAIGF</sequence>
<comment type="caution">
    <text evidence="4">The sequence shown here is derived from an EMBL/GenBank/DDBJ whole genome shotgun (WGS) entry which is preliminary data.</text>
</comment>
<dbReference type="VEuPathDB" id="FungiDB:ATEG_08203"/>
<dbReference type="GO" id="GO:0003824">
    <property type="term" value="F:catalytic activity"/>
    <property type="evidence" value="ECO:0007669"/>
    <property type="project" value="InterPro"/>
</dbReference>
<dbReference type="PANTHER" id="PTHR46082">
    <property type="entry name" value="ATP/GTP-BINDING PROTEIN-RELATED"/>
    <property type="match status" value="1"/>
</dbReference>
<keyword evidence="1" id="KW-0677">Repeat</keyword>
<dbReference type="VEuPathDB" id="FungiDB:ATEG_08204"/>
<accession>A0A5M3ZEN4</accession>
<dbReference type="InterPro" id="IPR035994">
    <property type="entry name" value="Nucleoside_phosphorylase_sf"/>
</dbReference>
<evidence type="ECO:0000259" key="3">
    <source>
        <dbReference type="Pfam" id="PF24883"/>
    </source>
</evidence>
<dbReference type="Proteomes" id="UP000452235">
    <property type="component" value="Unassembled WGS sequence"/>
</dbReference>
<dbReference type="AlphaFoldDB" id="A0A5M3ZEN4"/>
<dbReference type="PANTHER" id="PTHR46082:SF11">
    <property type="entry name" value="AAA+ ATPASE DOMAIN-CONTAINING PROTEIN-RELATED"/>
    <property type="match status" value="1"/>
</dbReference>
<dbReference type="Pfam" id="PF24883">
    <property type="entry name" value="NPHP3_N"/>
    <property type="match status" value="1"/>
</dbReference>
<dbReference type="InterPro" id="IPR056884">
    <property type="entry name" value="NPHP3-like_N"/>
</dbReference>
<dbReference type="Gene3D" id="3.40.50.300">
    <property type="entry name" value="P-loop containing nucleotide triphosphate hydrolases"/>
    <property type="match status" value="1"/>
</dbReference>
<dbReference type="GO" id="GO:0009116">
    <property type="term" value="P:nucleoside metabolic process"/>
    <property type="evidence" value="ECO:0007669"/>
    <property type="project" value="InterPro"/>
</dbReference>